<feature type="region of interest" description="Disordered" evidence="1">
    <location>
        <begin position="151"/>
        <end position="182"/>
    </location>
</feature>
<feature type="compositionally biased region" description="Low complexity" evidence="1">
    <location>
        <begin position="276"/>
        <end position="289"/>
    </location>
</feature>
<sequence length="422" mass="47456">MDVNLSLKVTNGVYVCMPLYSADLNENLSALLISLESTDVSVCVKKELACQATFHNFKVKFIDNFDDQALNDTWIESEPGDPSRSNYFYFPQGTYQFVSRATSSSDPRESANWTLSVKWQMCGMVIDLDHRIGKLVWLLISTFSSLTSDTSEEDWEESANASSTAYGDEDEQDAEIDETGELGSLAQPVERIQWLERKMHEQSVLVTDLIQCKASEPAIEKERRTLRKLELARFRQFRKSVIEKLKRNAARQRRKLMEPKKSDEMHDAEEQATEPLSGEQSEELSQSLSTPRKKVSLGLQLSGLHKTSDPGPSSGRLSEGSTTVDTVNMNIDVQVSIESGLCTLRALGKQEEALGMSNKRPSARDLKSKMMTQPNETVTVTKLAIPSVDVKAYYASLDPSQVHKQLPRHIQSVYSHKYSRGR</sequence>
<dbReference type="GO" id="GO:0098793">
    <property type="term" value="C:presynapse"/>
    <property type="evidence" value="ECO:0007669"/>
    <property type="project" value="GOC"/>
</dbReference>
<feature type="region of interest" description="Disordered" evidence="1">
    <location>
        <begin position="248"/>
        <end position="323"/>
    </location>
</feature>
<accession>A0A183EJI6</accession>
<evidence type="ECO:0000259" key="2">
    <source>
        <dbReference type="Pfam" id="PF25040"/>
    </source>
</evidence>
<dbReference type="EMBL" id="UYRT01091895">
    <property type="protein sequence ID" value="VDN37554.1"/>
    <property type="molecule type" value="Genomic_DNA"/>
</dbReference>
<feature type="compositionally biased region" description="Acidic residues" evidence="1">
    <location>
        <begin position="167"/>
        <end position="180"/>
    </location>
</feature>
<dbReference type="InterPro" id="IPR033616">
    <property type="entry name" value="BLTP1"/>
</dbReference>
<feature type="compositionally biased region" description="Basic and acidic residues" evidence="1">
    <location>
        <begin position="255"/>
        <end position="269"/>
    </location>
</feature>
<dbReference type="OrthoDB" id="10051416at2759"/>
<reference evidence="3 4" key="2">
    <citation type="submission" date="2018-11" db="EMBL/GenBank/DDBJ databases">
        <authorList>
            <consortium name="Pathogen Informatics"/>
        </authorList>
    </citation>
    <scope>NUCLEOTIDE SEQUENCE [LARGE SCALE GENOMIC DNA]</scope>
</reference>
<organism evidence="5">
    <name type="scientific">Gongylonema pulchrum</name>
    <dbReference type="NCBI Taxonomy" id="637853"/>
    <lineage>
        <taxon>Eukaryota</taxon>
        <taxon>Metazoa</taxon>
        <taxon>Ecdysozoa</taxon>
        <taxon>Nematoda</taxon>
        <taxon>Chromadorea</taxon>
        <taxon>Rhabditida</taxon>
        <taxon>Spirurina</taxon>
        <taxon>Spiruromorpha</taxon>
        <taxon>Spiruroidea</taxon>
        <taxon>Gongylonematidae</taxon>
        <taxon>Gongylonema</taxon>
    </lineage>
</organism>
<evidence type="ECO:0000313" key="4">
    <source>
        <dbReference type="Proteomes" id="UP000271098"/>
    </source>
</evidence>
<dbReference type="PANTHER" id="PTHR31640:SF1">
    <property type="entry name" value="BRIDGE-LIKE LIPID TRANSFER PROTEIN FAMILY MEMBER 1"/>
    <property type="match status" value="1"/>
</dbReference>
<keyword evidence="4" id="KW-1185">Reference proteome</keyword>
<evidence type="ECO:0000313" key="3">
    <source>
        <dbReference type="EMBL" id="VDN37554.1"/>
    </source>
</evidence>
<dbReference type="InterPro" id="IPR056742">
    <property type="entry name" value="BLTP1_C"/>
</dbReference>
<dbReference type="WBParaSite" id="GPUH_0002115201-mRNA-1">
    <property type="protein sequence ID" value="GPUH_0002115201-mRNA-1"/>
    <property type="gene ID" value="GPUH_0002115201"/>
</dbReference>
<evidence type="ECO:0000313" key="5">
    <source>
        <dbReference type="WBParaSite" id="GPUH_0002115201-mRNA-1"/>
    </source>
</evidence>
<evidence type="ECO:0000256" key="1">
    <source>
        <dbReference type="SAM" id="MobiDB-lite"/>
    </source>
</evidence>
<proteinExistence type="predicted"/>
<feature type="domain" description="Bridge-like lipid transfer protein family member 1 C-terminal" evidence="2">
    <location>
        <begin position="18"/>
        <end position="251"/>
    </location>
</feature>
<dbReference type="AlphaFoldDB" id="A0A183EJI6"/>
<dbReference type="Pfam" id="PF25040">
    <property type="entry name" value="BLTP1_C"/>
    <property type="match status" value="1"/>
</dbReference>
<dbReference type="GO" id="GO:0048488">
    <property type="term" value="P:synaptic vesicle endocytosis"/>
    <property type="evidence" value="ECO:0007669"/>
    <property type="project" value="TreeGrafter"/>
</dbReference>
<reference evidence="5" key="1">
    <citation type="submission" date="2016-06" db="UniProtKB">
        <authorList>
            <consortium name="WormBaseParasite"/>
        </authorList>
    </citation>
    <scope>IDENTIFICATION</scope>
</reference>
<name>A0A183EJI6_9BILA</name>
<protein>
    <submittedName>
        <fullName evidence="5">GOLD domain-containing protein</fullName>
    </submittedName>
</protein>
<gene>
    <name evidence="3" type="ORF">GPUH_LOCUS21126</name>
</gene>
<dbReference type="Proteomes" id="UP000271098">
    <property type="component" value="Unassembled WGS sequence"/>
</dbReference>
<dbReference type="PANTHER" id="PTHR31640">
    <property type="entry name" value="TRANSMEMBRANE PROTEIN KIAA1109"/>
    <property type="match status" value="1"/>
</dbReference>